<evidence type="ECO:0000256" key="1">
    <source>
        <dbReference type="SAM" id="MobiDB-lite"/>
    </source>
</evidence>
<dbReference type="InParanoid" id="A0A0R0FG26"/>
<feature type="compositionally biased region" description="Basic and acidic residues" evidence="1">
    <location>
        <begin position="1"/>
        <end position="10"/>
    </location>
</feature>
<dbReference type="OrthoDB" id="1436772at2759"/>
<evidence type="ECO:0000313" key="3">
    <source>
        <dbReference type="EnsemblPlants" id="KRH02211"/>
    </source>
</evidence>
<feature type="compositionally biased region" description="Basic and acidic residues" evidence="1">
    <location>
        <begin position="163"/>
        <end position="204"/>
    </location>
</feature>
<keyword evidence="4" id="KW-1185">Reference proteome</keyword>
<feature type="compositionally biased region" description="Basic and acidic residues" evidence="1">
    <location>
        <begin position="112"/>
        <end position="155"/>
    </location>
</feature>
<dbReference type="Proteomes" id="UP000008827">
    <property type="component" value="Chromosome 17"/>
</dbReference>
<reference evidence="3" key="2">
    <citation type="submission" date="2018-02" db="UniProtKB">
        <authorList>
            <consortium name="EnsemblPlants"/>
        </authorList>
    </citation>
    <scope>IDENTIFICATION</scope>
    <source>
        <strain evidence="3">Williams 82</strain>
    </source>
</reference>
<evidence type="ECO:0000313" key="2">
    <source>
        <dbReference type="EMBL" id="KRH02211.1"/>
    </source>
</evidence>
<dbReference type="EMBL" id="CM000850">
    <property type="protein sequence ID" value="KRH02211.1"/>
    <property type="molecule type" value="Genomic_DNA"/>
</dbReference>
<feature type="region of interest" description="Disordered" evidence="1">
    <location>
        <begin position="1"/>
        <end position="204"/>
    </location>
</feature>
<dbReference type="EnsemblPlants" id="KRH02211">
    <property type="protein sequence ID" value="KRH02211"/>
    <property type="gene ID" value="GLYMA_17G023500"/>
</dbReference>
<sequence length="204" mass="22378">MGCGKSKHDVASGNTVLQRKKSTVNSKENNETQTVDKNNDANVDNVSLEVEEKNKENVKEIGVEGKGGDESNDVAGITKVQQEDKALEKSAQAEAEENEAPEVVVAEGPNDESQRGKDEVKAVAVAEEKQPTEENKYEVDVSIKEETLPLVKEEESKDTDEEALVKEEESIGTKEETLDKEEETKETTEQEKTLVKEGETKGAN</sequence>
<organism evidence="2">
    <name type="scientific">Glycine max</name>
    <name type="common">Soybean</name>
    <name type="synonym">Glycine hispida</name>
    <dbReference type="NCBI Taxonomy" id="3847"/>
    <lineage>
        <taxon>Eukaryota</taxon>
        <taxon>Viridiplantae</taxon>
        <taxon>Streptophyta</taxon>
        <taxon>Embryophyta</taxon>
        <taxon>Tracheophyta</taxon>
        <taxon>Spermatophyta</taxon>
        <taxon>Magnoliopsida</taxon>
        <taxon>eudicotyledons</taxon>
        <taxon>Gunneridae</taxon>
        <taxon>Pentapetalae</taxon>
        <taxon>rosids</taxon>
        <taxon>fabids</taxon>
        <taxon>Fabales</taxon>
        <taxon>Fabaceae</taxon>
        <taxon>Papilionoideae</taxon>
        <taxon>50 kb inversion clade</taxon>
        <taxon>NPAAA clade</taxon>
        <taxon>indigoferoid/millettioid clade</taxon>
        <taxon>Phaseoleae</taxon>
        <taxon>Glycine</taxon>
        <taxon>Glycine subgen. Soja</taxon>
    </lineage>
</organism>
<dbReference type="STRING" id="3847.A0A0R0FG26"/>
<name>A0A0R0FG26_SOYBN</name>
<gene>
    <name evidence="2" type="ORF">GLYMA_17G023500</name>
</gene>
<feature type="compositionally biased region" description="Basic and acidic residues" evidence="1">
    <location>
        <begin position="50"/>
        <end position="69"/>
    </location>
</feature>
<protein>
    <submittedName>
        <fullName evidence="2 3">Uncharacterized protein</fullName>
    </submittedName>
</protein>
<dbReference type="AlphaFoldDB" id="A0A0R0FG26"/>
<reference evidence="2 3" key="1">
    <citation type="journal article" date="2010" name="Nature">
        <title>Genome sequence of the palaeopolyploid soybean.</title>
        <authorList>
            <person name="Schmutz J."/>
            <person name="Cannon S.B."/>
            <person name="Schlueter J."/>
            <person name="Ma J."/>
            <person name="Mitros T."/>
            <person name="Nelson W."/>
            <person name="Hyten D.L."/>
            <person name="Song Q."/>
            <person name="Thelen J.J."/>
            <person name="Cheng J."/>
            <person name="Xu D."/>
            <person name="Hellsten U."/>
            <person name="May G.D."/>
            <person name="Yu Y."/>
            <person name="Sakurai T."/>
            <person name="Umezawa T."/>
            <person name="Bhattacharyya M.K."/>
            <person name="Sandhu D."/>
            <person name="Valliyodan B."/>
            <person name="Lindquist E."/>
            <person name="Peto M."/>
            <person name="Grant D."/>
            <person name="Shu S."/>
            <person name="Goodstein D."/>
            <person name="Barry K."/>
            <person name="Futrell-Griggs M."/>
            <person name="Abernathy B."/>
            <person name="Du J."/>
            <person name="Tian Z."/>
            <person name="Zhu L."/>
            <person name="Gill N."/>
            <person name="Joshi T."/>
            <person name="Libault M."/>
            <person name="Sethuraman A."/>
            <person name="Zhang X.-C."/>
            <person name="Shinozaki K."/>
            <person name="Nguyen H.T."/>
            <person name="Wing R.A."/>
            <person name="Cregan P."/>
            <person name="Specht J."/>
            <person name="Grimwood J."/>
            <person name="Rokhsar D."/>
            <person name="Stacey G."/>
            <person name="Shoemaker R.C."/>
            <person name="Jackson S.A."/>
        </authorList>
    </citation>
    <scope>NUCLEOTIDE SEQUENCE [LARGE SCALE GENOMIC DNA]</scope>
    <source>
        <strain evidence="3">cv. Williams 82</strain>
        <tissue evidence="2">Callus</tissue>
    </source>
</reference>
<accession>A0A0R0FG26</accession>
<evidence type="ECO:0000313" key="4">
    <source>
        <dbReference type="Proteomes" id="UP000008827"/>
    </source>
</evidence>
<reference evidence="2" key="3">
    <citation type="submission" date="2018-07" db="EMBL/GenBank/DDBJ databases">
        <title>WGS assembly of Glycine max.</title>
        <authorList>
            <person name="Schmutz J."/>
            <person name="Cannon S."/>
            <person name="Schlueter J."/>
            <person name="Ma J."/>
            <person name="Mitros T."/>
            <person name="Nelson W."/>
            <person name="Hyten D."/>
            <person name="Song Q."/>
            <person name="Thelen J."/>
            <person name="Cheng J."/>
            <person name="Xu D."/>
            <person name="Hellsten U."/>
            <person name="May G."/>
            <person name="Yu Y."/>
            <person name="Sakurai T."/>
            <person name="Umezawa T."/>
            <person name="Bhattacharyya M."/>
            <person name="Sandhu D."/>
            <person name="Valliyodan B."/>
            <person name="Lindquist E."/>
            <person name="Peto M."/>
            <person name="Grant D."/>
            <person name="Shu S."/>
            <person name="Goodstein D."/>
            <person name="Barry K."/>
            <person name="Futrell-Griggs M."/>
            <person name="Abernathy B."/>
            <person name="Du J."/>
            <person name="Tian Z."/>
            <person name="Zhu L."/>
            <person name="Gill N."/>
            <person name="Joshi T."/>
            <person name="Libault M."/>
            <person name="Sethuraman A."/>
            <person name="Zhang X."/>
            <person name="Shinozaki K."/>
            <person name="Nguyen H."/>
            <person name="Wing R."/>
            <person name="Cregan P."/>
            <person name="Specht J."/>
            <person name="Grimwood J."/>
            <person name="Rokhsar D."/>
            <person name="Stacey G."/>
            <person name="Shoemaker R."/>
            <person name="Jackson S."/>
        </authorList>
    </citation>
    <scope>NUCLEOTIDE SEQUENCE</scope>
    <source>
        <tissue evidence="2">Callus</tissue>
    </source>
</reference>
<proteinExistence type="predicted"/>
<dbReference type="Gramene" id="KRH02211">
    <property type="protein sequence ID" value="KRH02211"/>
    <property type="gene ID" value="GLYMA_17G023500"/>
</dbReference>
<feature type="compositionally biased region" description="Polar residues" evidence="1">
    <location>
        <begin position="12"/>
        <end position="33"/>
    </location>
</feature>